<dbReference type="KEGG" id="mhf:MHF_1256"/>
<dbReference type="BioCyc" id="MHAE859194:G1GR7-1247-MONOMER"/>
<name>F6FFS4_MYCHI</name>
<reference key="2">
    <citation type="submission" date="2011-05" db="EMBL/GenBank/DDBJ databases">
        <title>The Genome of Mycoplasma haemofelis Strain Ohio2, a pathogenic hemoplasma of the cat.</title>
        <authorList>
            <person name="Santos A.P."/>
            <person name="Guimaraes A.M.S."/>
            <person name="SanMiguel P.J."/>
            <person name="Martin S.W."/>
            <person name="Messick J.B."/>
        </authorList>
    </citation>
    <scope>NUCLEOTIDE SEQUENCE</scope>
    <source>
        <strain>Ohio2</strain>
    </source>
</reference>
<evidence type="ECO:0008006" key="4">
    <source>
        <dbReference type="Google" id="ProtNLM"/>
    </source>
</evidence>
<evidence type="ECO:0000313" key="2">
    <source>
        <dbReference type="EMBL" id="AEG73492.1"/>
    </source>
</evidence>
<keyword evidence="1" id="KW-0732">Signal</keyword>
<protein>
    <recommendedName>
        <fullName evidence="4">Lipoprotein</fullName>
    </recommendedName>
</protein>
<feature type="signal peptide" evidence="1">
    <location>
        <begin position="1"/>
        <end position="20"/>
    </location>
</feature>
<evidence type="ECO:0000256" key="1">
    <source>
        <dbReference type="SAM" id="SignalP"/>
    </source>
</evidence>
<proteinExistence type="predicted"/>
<reference evidence="2 3" key="1">
    <citation type="journal article" date="2011" name="J. Bacteriol.">
        <title>Complete genome sequences of two hemotropic Mycoplasmas, Mycoplasma haemofelis strain Ohio2 and Mycoplasma suis strain Illinois.</title>
        <authorList>
            <person name="Messick J.B."/>
            <person name="Santos A.P."/>
            <person name="Guimaraes A.M."/>
        </authorList>
    </citation>
    <scope>NUCLEOTIDE SEQUENCE [LARGE SCALE GENOMIC DNA]</scope>
    <source>
        <strain evidence="2 3">Ohio2</strain>
    </source>
</reference>
<gene>
    <name evidence="2" type="ordered locus">MHF_1256</name>
</gene>
<dbReference type="HOGENOM" id="CLU_098620_0_0_14"/>
<feature type="chain" id="PRO_5003334069" description="Lipoprotein" evidence="1">
    <location>
        <begin position="21"/>
        <end position="218"/>
    </location>
</feature>
<evidence type="ECO:0000313" key="3">
    <source>
        <dbReference type="Proteomes" id="UP000007952"/>
    </source>
</evidence>
<organism evidence="2 3">
    <name type="scientific">Mycoplasma haemofelis (strain Ohio2)</name>
    <dbReference type="NCBI Taxonomy" id="859194"/>
    <lineage>
        <taxon>Bacteria</taxon>
        <taxon>Bacillati</taxon>
        <taxon>Mycoplasmatota</taxon>
        <taxon>Mollicutes</taxon>
        <taxon>Mycoplasmataceae</taxon>
        <taxon>Mycoplasma</taxon>
    </lineage>
</organism>
<dbReference type="STRING" id="859194.MHF_1256"/>
<accession>F6FFS4</accession>
<dbReference type="Proteomes" id="UP000007952">
    <property type="component" value="Chromosome"/>
</dbReference>
<dbReference type="EMBL" id="CP002808">
    <property type="protein sequence ID" value="AEG73492.1"/>
    <property type="molecule type" value="Genomic_DNA"/>
</dbReference>
<sequence>MNASLKIPLFAAGATATAGAGVLAVNGLPSSKEEKSISSLLSQNPSVRAISTGEESDWTKAWTAYKSSGKDIWKLGDGSTVPESFKNTCKDKLESKVSGIDADGYQNFISYCARDTLISDLLKDSGETPLTKTEEASSDGWKKAWEAYITANTDKPDGQDDWKIDKFKEEKSKKEKALDAFRDMCESKLGSKEISNATLLDQVKKWCTKPKAVAQGDS</sequence>
<dbReference type="AlphaFoldDB" id="F6FFS4"/>